<protein>
    <submittedName>
        <fullName evidence="2">Uncharacterized protein</fullName>
    </submittedName>
</protein>
<sequence length="87" mass="9468">MAAFCIGIGWGSIVLRYVLFVRTAAGSGGFDERSRWYVVGEVFFMGGGTGIMLYLTDTVLESFVFGLSGLSFVVIADTLAHRLTAYR</sequence>
<keyword evidence="1" id="KW-0472">Membrane</keyword>
<dbReference type="AlphaFoldDB" id="W0JR80"/>
<organism evidence="2 3">
    <name type="scientific">Halostagnicola larsenii XH-48</name>
    <dbReference type="NCBI Taxonomy" id="797299"/>
    <lineage>
        <taxon>Archaea</taxon>
        <taxon>Methanobacteriati</taxon>
        <taxon>Methanobacteriota</taxon>
        <taxon>Stenosarchaea group</taxon>
        <taxon>Halobacteria</taxon>
        <taxon>Halobacteriales</taxon>
        <taxon>Natrialbaceae</taxon>
        <taxon>Halostagnicola</taxon>
    </lineage>
</organism>
<gene>
    <name evidence="2" type="ORF">HALLA_17215</name>
</gene>
<feature type="transmembrane region" description="Helical" evidence="1">
    <location>
        <begin position="6"/>
        <end position="24"/>
    </location>
</feature>
<feature type="transmembrane region" description="Helical" evidence="1">
    <location>
        <begin position="62"/>
        <end position="80"/>
    </location>
</feature>
<dbReference type="HOGENOM" id="CLU_2475884_0_0_2"/>
<keyword evidence="1" id="KW-1133">Transmembrane helix</keyword>
<proteinExistence type="predicted"/>
<dbReference type="STRING" id="797299.HALLA_17215"/>
<keyword evidence="3" id="KW-1185">Reference proteome</keyword>
<keyword evidence="1" id="KW-0812">Transmembrane</keyword>
<name>W0JR80_9EURY</name>
<reference evidence="2 3" key="1">
    <citation type="submission" date="2014-01" db="EMBL/GenBank/DDBJ databases">
        <authorList>
            <consortium name="DOE Joint Genome Institute"/>
            <person name="Anderson I."/>
            <person name="Huntemann M."/>
            <person name="Han J."/>
            <person name="Chen A."/>
            <person name="Kyrpides N."/>
            <person name="Mavromatis K."/>
            <person name="Markowitz V."/>
            <person name="Palaniappan K."/>
            <person name="Ivanova N."/>
            <person name="Schaumberg A."/>
            <person name="Pati A."/>
            <person name="Liolios K."/>
            <person name="Nordberg H.P."/>
            <person name="Cantor M.N."/>
            <person name="Hua S.X."/>
            <person name="Woyke T."/>
        </authorList>
    </citation>
    <scope>NUCLEOTIDE SEQUENCE [LARGE SCALE GENOMIC DNA]</scope>
    <source>
        <strain evidence="2 3">XH-48</strain>
    </source>
</reference>
<evidence type="ECO:0000313" key="2">
    <source>
        <dbReference type="EMBL" id="AHG01119.1"/>
    </source>
</evidence>
<evidence type="ECO:0000313" key="3">
    <source>
        <dbReference type="Proteomes" id="UP000019024"/>
    </source>
</evidence>
<feature type="transmembrane region" description="Helical" evidence="1">
    <location>
        <begin position="36"/>
        <end position="56"/>
    </location>
</feature>
<dbReference type="EMBL" id="CP007055">
    <property type="protein sequence ID" value="AHG01119.1"/>
    <property type="molecule type" value="Genomic_DNA"/>
</dbReference>
<evidence type="ECO:0000256" key="1">
    <source>
        <dbReference type="SAM" id="Phobius"/>
    </source>
</evidence>
<dbReference type="Proteomes" id="UP000019024">
    <property type="component" value="Chromosome"/>
</dbReference>
<accession>W0JR80</accession>
<dbReference type="KEGG" id="hlr:HALLA_17215"/>